<keyword evidence="5 8" id="KW-0812">Transmembrane</keyword>
<sequence length="359" mass="40251">MTTSVTSLIKKITLVFLIISGLYFAKDFLIPLCIGGILATLFLPFCNWMEKKKLPKGLAVFICFLGLLLLLFMLVSLLGYKISELINDIAVLKQKAIEISTQLQSYIFNHFNISIDEQYTILKNEQPSYANIIQVMIGSITSFLSSFVLLLVYFVFLLYYRNHIKNFLVKLTAKSEQAEMQKVIQKVTSISQQYLLGLSKMIFLLWIMYGIGFSVIGVENAIFFAVLCGLLEIIPFVGNITGTTLTVLVSTLHGANIEIIIGILIVYGTVQLIQGWILEPLILGPQVKINSLFTIIALVLGELLWGIPGIILAIPITAMFKIVCDYIEPLKPYGFLIGEIERSKKNVFIETLKSKLKSK</sequence>
<dbReference type="PANTHER" id="PTHR21716:SF53">
    <property type="entry name" value="PERMEASE PERM-RELATED"/>
    <property type="match status" value="1"/>
</dbReference>
<keyword evidence="6 8" id="KW-1133">Transmembrane helix</keyword>
<evidence type="ECO:0000256" key="4">
    <source>
        <dbReference type="ARBA" id="ARBA00022475"/>
    </source>
</evidence>
<evidence type="ECO:0008006" key="11">
    <source>
        <dbReference type="Google" id="ProtNLM"/>
    </source>
</evidence>
<dbReference type="Pfam" id="PF01594">
    <property type="entry name" value="AI-2E_transport"/>
    <property type="match status" value="1"/>
</dbReference>
<gene>
    <name evidence="9" type="ORF">LPBF_00465</name>
</gene>
<dbReference type="EMBL" id="LVEP01000002">
    <property type="protein sequence ID" value="OCB78505.1"/>
    <property type="molecule type" value="Genomic_DNA"/>
</dbReference>
<feature type="transmembrane region" description="Helical" evidence="8">
    <location>
        <begin position="222"/>
        <end position="247"/>
    </location>
</feature>
<keyword evidence="10" id="KW-1185">Reference proteome</keyword>
<dbReference type="OrthoDB" id="9793390at2"/>
<evidence type="ECO:0000256" key="6">
    <source>
        <dbReference type="ARBA" id="ARBA00022989"/>
    </source>
</evidence>
<feature type="transmembrane region" description="Helical" evidence="8">
    <location>
        <begin position="194"/>
        <end position="216"/>
    </location>
</feature>
<evidence type="ECO:0000256" key="7">
    <source>
        <dbReference type="ARBA" id="ARBA00023136"/>
    </source>
</evidence>
<feature type="transmembrane region" description="Helical" evidence="8">
    <location>
        <begin position="289"/>
        <end position="314"/>
    </location>
</feature>
<organism evidence="9 10">
    <name type="scientific">Flavobacterium crassostreae</name>
    <dbReference type="NCBI Taxonomy" id="1763534"/>
    <lineage>
        <taxon>Bacteria</taxon>
        <taxon>Pseudomonadati</taxon>
        <taxon>Bacteroidota</taxon>
        <taxon>Flavobacteriia</taxon>
        <taxon>Flavobacteriales</taxon>
        <taxon>Flavobacteriaceae</taxon>
        <taxon>Flavobacterium</taxon>
    </lineage>
</organism>
<comment type="subcellular location">
    <subcellularLocation>
        <location evidence="1">Cell membrane</location>
        <topology evidence="1">Multi-pass membrane protein</topology>
    </subcellularLocation>
</comment>
<dbReference type="RefSeq" id="WP_066331005.1">
    <property type="nucleotide sequence ID" value="NZ_CP017688.1"/>
</dbReference>
<name>A0A1B9E986_9FLAO</name>
<comment type="similarity">
    <text evidence="2">Belongs to the autoinducer-2 exporter (AI-2E) (TC 2.A.86) family.</text>
</comment>
<evidence type="ECO:0000256" key="3">
    <source>
        <dbReference type="ARBA" id="ARBA00022448"/>
    </source>
</evidence>
<evidence type="ECO:0000313" key="10">
    <source>
        <dbReference type="Proteomes" id="UP000093510"/>
    </source>
</evidence>
<proteinExistence type="inferred from homology"/>
<evidence type="ECO:0000256" key="5">
    <source>
        <dbReference type="ARBA" id="ARBA00022692"/>
    </source>
</evidence>
<dbReference type="PANTHER" id="PTHR21716">
    <property type="entry name" value="TRANSMEMBRANE PROTEIN"/>
    <property type="match status" value="1"/>
</dbReference>
<feature type="transmembrane region" description="Helical" evidence="8">
    <location>
        <begin position="28"/>
        <end position="46"/>
    </location>
</feature>
<keyword evidence="3" id="KW-0813">Transport</keyword>
<dbReference type="STRING" id="1763534.GCA_001831475_01869"/>
<keyword evidence="7 8" id="KW-0472">Membrane</keyword>
<dbReference type="AlphaFoldDB" id="A0A1B9E986"/>
<dbReference type="Proteomes" id="UP000093510">
    <property type="component" value="Unassembled WGS sequence"/>
</dbReference>
<evidence type="ECO:0000256" key="2">
    <source>
        <dbReference type="ARBA" id="ARBA00009773"/>
    </source>
</evidence>
<feature type="transmembrane region" description="Helical" evidence="8">
    <location>
        <begin position="132"/>
        <end position="160"/>
    </location>
</feature>
<feature type="transmembrane region" description="Helical" evidence="8">
    <location>
        <begin position="259"/>
        <end position="277"/>
    </location>
</feature>
<accession>A0A1B9E986</accession>
<keyword evidence="4" id="KW-1003">Cell membrane</keyword>
<evidence type="ECO:0000313" key="9">
    <source>
        <dbReference type="EMBL" id="OCB78505.1"/>
    </source>
</evidence>
<comment type="caution">
    <text evidence="9">The sequence shown here is derived from an EMBL/GenBank/DDBJ whole genome shotgun (WGS) entry which is preliminary data.</text>
</comment>
<evidence type="ECO:0000256" key="1">
    <source>
        <dbReference type="ARBA" id="ARBA00004651"/>
    </source>
</evidence>
<evidence type="ECO:0000256" key="8">
    <source>
        <dbReference type="SAM" id="Phobius"/>
    </source>
</evidence>
<feature type="transmembrane region" description="Helical" evidence="8">
    <location>
        <begin position="58"/>
        <end position="80"/>
    </location>
</feature>
<protein>
    <recommendedName>
        <fullName evidence="11">AI-2E family transporter</fullName>
    </recommendedName>
</protein>
<reference evidence="9 10" key="1">
    <citation type="submission" date="2016-03" db="EMBL/GenBank/DDBJ databases">
        <authorList>
            <person name="Ploux O."/>
        </authorList>
    </citation>
    <scope>NUCLEOTIDE SEQUENCE [LARGE SCALE GENOMIC DNA]</scope>
    <source>
        <strain evidence="9 10">LPB0076</strain>
    </source>
</reference>
<dbReference type="GO" id="GO:0005886">
    <property type="term" value="C:plasma membrane"/>
    <property type="evidence" value="ECO:0007669"/>
    <property type="project" value="UniProtKB-SubCell"/>
</dbReference>
<dbReference type="InterPro" id="IPR002549">
    <property type="entry name" value="AI-2E-like"/>
</dbReference>